<comment type="catalytic activity">
    <reaction evidence="3">
        <text>2 GTP = 3',3'-c-di-GMP + 2 diphosphate</text>
        <dbReference type="Rhea" id="RHEA:24898"/>
        <dbReference type="ChEBI" id="CHEBI:33019"/>
        <dbReference type="ChEBI" id="CHEBI:37565"/>
        <dbReference type="ChEBI" id="CHEBI:58805"/>
        <dbReference type="EC" id="2.7.7.65"/>
    </reaction>
</comment>
<dbReference type="SMART" id="SM00086">
    <property type="entry name" value="PAC"/>
    <property type="match status" value="1"/>
</dbReference>
<keyword evidence="8" id="KW-1185">Reference proteome</keyword>
<evidence type="ECO:0000259" key="5">
    <source>
        <dbReference type="PROSITE" id="PS50112"/>
    </source>
</evidence>
<dbReference type="Gene3D" id="3.30.450.20">
    <property type="entry name" value="PAS domain"/>
    <property type="match status" value="1"/>
</dbReference>
<name>A0A5P1RBI5_9GAMM</name>
<dbReference type="EMBL" id="CP043869">
    <property type="protein sequence ID" value="QEQ96646.1"/>
    <property type="molecule type" value="Genomic_DNA"/>
</dbReference>
<evidence type="ECO:0000259" key="6">
    <source>
        <dbReference type="PROSITE" id="PS50887"/>
    </source>
</evidence>
<dbReference type="InterPro" id="IPR050469">
    <property type="entry name" value="Diguanylate_Cyclase"/>
</dbReference>
<accession>A0A5P1RBI5</accession>
<dbReference type="Pfam" id="PF00990">
    <property type="entry name" value="GGDEF"/>
    <property type="match status" value="1"/>
</dbReference>
<dbReference type="GO" id="GO:0005886">
    <property type="term" value="C:plasma membrane"/>
    <property type="evidence" value="ECO:0007669"/>
    <property type="project" value="TreeGrafter"/>
</dbReference>
<dbReference type="EC" id="2.7.7.65" evidence="2"/>
<dbReference type="Gene3D" id="3.30.70.270">
    <property type="match status" value="1"/>
</dbReference>
<dbReference type="GO" id="GO:0043709">
    <property type="term" value="P:cell adhesion involved in single-species biofilm formation"/>
    <property type="evidence" value="ECO:0007669"/>
    <property type="project" value="TreeGrafter"/>
</dbReference>
<dbReference type="RefSeq" id="WP_138987257.1">
    <property type="nucleotide sequence ID" value="NZ_CP043869.1"/>
</dbReference>
<sequence length="350" mass="40373">MAEDTYLLTMINTIESLQDKIKTLESRILELKFHEKQLELVIESTAVGIWDWQVQTGELVVNERWANIIGYTLEELGEVSIDTWMKYAHPEDLKESNRLLEKHWAGKTECYIFETRMKHKRGHWVWVYDTGKVIEWESKSVPKRMIGTHLDISDKKEYIAKLDAANKKLMAFSYVDSLTQIPNRRAYEERFLSIIGSAKRSQNTVSLLIIDVDHFKKYNDYYGHEKGDEALFKVAQAIKSVLTRKTDFVARYGGEEIVVLLPFTTLEGAEITAEKIIQRIMDERIEHVHSQYDGMLTVSIGVASTSSQFDDLFDHADTALYVAKNNGRNRVEAYSNYQPPIRVLSPSPTP</sequence>
<dbReference type="FunFam" id="3.30.70.270:FF:000001">
    <property type="entry name" value="Diguanylate cyclase domain protein"/>
    <property type="match status" value="1"/>
</dbReference>
<feature type="domain" description="PAS" evidence="5">
    <location>
        <begin position="34"/>
        <end position="107"/>
    </location>
</feature>
<evidence type="ECO:0000256" key="4">
    <source>
        <dbReference type="SAM" id="Coils"/>
    </source>
</evidence>
<dbReference type="CDD" id="cd00130">
    <property type="entry name" value="PAS"/>
    <property type="match status" value="1"/>
</dbReference>
<dbReference type="AlphaFoldDB" id="A0A5P1RBI5"/>
<dbReference type="InterPro" id="IPR035965">
    <property type="entry name" value="PAS-like_dom_sf"/>
</dbReference>
<dbReference type="InterPro" id="IPR029787">
    <property type="entry name" value="Nucleotide_cyclase"/>
</dbReference>
<reference evidence="7 8" key="1">
    <citation type="journal article" date="2019" name="Biochem. Eng. J.">
        <title>Metabolic engineering of the marine bacteria Neptunomonas concharum for the production of acetoin and meso-2,3-butanediol from acetate.</title>
        <authorList>
            <person name="Li W."/>
            <person name="Pu N."/>
            <person name="Liu C.-X."/>
            <person name="Yuan Q.-P."/>
            <person name="Li Z.-J."/>
        </authorList>
    </citation>
    <scope>NUCLEOTIDE SEQUENCE [LARGE SCALE GENOMIC DNA]</scope>
    <source>
        <strain evidence="7 8">JCM17730</strain>
    </source>
</reference>
<dbReference type="GO" id="GO:0052621">
    <property type="term" value="F:diguanylate cyclase activity"/>
    <property type="evidence" value="ECO:0007669"/>
    <property type="project" value="UniProtKB-EC"/>
</dbReference>
<feature type="domain" description="GGDEF" evidence="6">
    <location>
        <begin position="203"/>
        <end position="336"/>
    </location>
</feature>
<feature type="coiled-coil region" evidence="4">
    <location>
        <begin position="7"/>
        <end position="34"/>
    </location>
</feature>
<dbReference type="InterPro" id="IPR043128">
    <property type="entry name" value="Rev_trsase/Diguanyl_cyclase"/>
</dbReference>
<dbReference type="Proteomes" id="UP000324760">
    <property type="component" value="Chromosome"/>
</dbReference>
<dbReference type="PROSITE" id="PS50887">
    <property type="entry name" value="GGDEF"/>
    <property type="match status" value="1"/>
</dbReference>
<evidence type="ECO:0000313" key="7">
    <source>
        <dbReference type="EMBL" id="QEQ96646.1"/>
    </source>
</evidence>
<dbReference type="NCBIfam" id="TIGR00254">
    <property type="entry name" value="GGDEF"/>
    <property type="match status" value="1"/>
</dbReference>
<dbReference type="KEGG" id="ncu:F0U83_07925"/>
<dbReference type="SUPFAM" id="SSF55073">
    <property type="entry name" value="Nucleotide cyclase"/>
    <property type="match status" value="1"/>
</dbReference>
<dbReference type="SMART" id="SM00267">
    <property type="entry name" value="GGDEF"/>
    <property type="match status" value="1"/>
</dbReference>
<evidence type="ECO:0000256" key="2">
    <source>
        <dbReference type="ARBA" id="ARBA00012528"/>
    </source>
</evidence>
<dbReference type="InterPro" id="IPR001610">
    <property type="entry name" value="PAC"/>
</dbReference>
<organism evidence="7 8">
    <name type="scientific">Neptunomonas concharum</name>
    <dbReference type="NCBI Taxonomy" id="1031538"/>
    <lineage>
        <taxon>Bacteria</taxon>
        <taxon>Pseudomonadati</taxon>
        <taxon>Pseudomonadota</taxon>
        <taxon>Gammaproteobacteria</taxon>
        <taxon>Oceanospirillales</taxon>
        <taxon>Oceanospirillaceae</taxon>
        <taxon>Neptunomonas</taxon>
    </lineage>
</organism>
<dbReference type="SUPFAM" id="SSF55785">
    <property type="entry name" value="PYP-like sensor domain (PAS domain)"/>
    <property type="match status" value="1"/>
</dbReference>
<dbReference type="NCBIfam" id="TIGR00229">
    <property type="entry name" value="sensory_box"/>
    <property type="match status" value="1"/>
</dbReference>
<dbReference type="PROSITE" id="PS50112">
    <property type="entry name" value="PAS"/>
    <property type="match status" value="1"/>
</dbReference>
<dbReference type="PANTHER" id="PTHR45138:SF9">
    <property type="entry name" value="DIGUANYLATE CYCLASE DGCM-RELATED"/>
    <property type="match status" value="1"/>
</dbReference>
<dbReference type="CDD" id="cd01949">
    <property type="entry name" value="GGDEF"/>
    <property type="match status" value="1"/>
</dbReference>
<protein>
    <recommendedName>
        <fullName evidence="2">diguanylate cyclase</fullName>
        <ecNumber evidence="2">2.7.7.65</ecNumber>
    </recommendedName>
</protein>
<dbReference type="InterPro" id="IPR013655">
    <property type="entry name" value="PAS_fold_3"/>
</dbReference>
<comment type="cofactor">
    <cofactor evidence="1">
        <name>Mg(2+)</name>
        <dbReference type="ChEBI" id="CHEBI:18420"/>
    </cofactor>
</comment>
<keyword evidence="4" id="KW-0175">Coiled coil</keyword>
<dbReference type="InterPro" id="IPR000160">
    <property type="entry name" value="GGDEF_dom"/>
</dbReference>
<dbReference type="Pfam" id="PF08447">
    <property type="entry name" value="PAS_3"/>
    <property type="match status" value="1"/>
</dbReference>
<evidence type="ECO:0000256" key="1">
    <source>
        <dbReference type="ARBA" id="ARBA00001946"/>
    </source>
</evidence>
<dbReference type="InterPro" id="IPR000014">
    <property type="entry name" value="PAS"/>
</dbReference>
<dbReference type="OrthoDB" id="73375at2"/>
<gene>
    <name evidence="7" type="ORF">F0U83_07925</name>
</gene>
<dbReference type="PANTHER" id="PTHR45138">
    <property type="entry name" value="REGULATORY COMPONENTS OF SENSORY TRANSDUCTION SYSTEM"/>
    <property type="match status" value="1"/>
</dbReference>
<proteinExistence type="predicted"/>
<evidence type="ECO:0000256" key="3">
    <source>
        <dbReference type="ARBA" id="ARBA00034247"/>
    </source>
</evidence>
<dbReference type="SMART" id="SM00091">
    <property type="entry name" value="PAS"/>
    <property type="match status" value="1"/>
</dbReference>
<evidence type="ECO:0000313" key="8">
    <source>
        <dbReference type="Proteomes" id="UP000324760"/>
    </source>
</evidence>
<dbReference type="GO" id="GO:1902201">
    <property type="term" value="P:negative regulation of bacterial-type flagellum-dependent cell motility"/>
    <property type="evidence" value="ECO:0007669"/>
    <property type="project" value="TreeGrafter"/>
</dbReference>